<dbReference type="GeneID" id="70235816"/>
<evidence type="ECO:0000313" key="2">
    <source>
        <dbReference type="Proteomes" id="UP000769157"/>
    </source>
</evidence>
<evidence type="ECO:0000313" key="1">
    <source>
        <dbReference type="EMBL" id="KAH3665663.1"/>
    </source>
</evidence>
<reference evidence="1" key="2">
    <citation type="submission" date="2021-01" db="EMBL/GenBank/DDBJ databases">
        <authorList>
            <person name="Schikora-Tamarit M.A."/>
        </authorList>
    </citation>
    <scope>NUCLEOTIDE SEQUENCE</scope>
    <source>
        <strain evidence="1">CBS6075</strain>
    </source>
</reference>
<protein>
    <submittedName>
        <fullName evidence="1">Uncharacterized protein</fullName>
    </submittedName>
</protein>
<sequence>MDRKRQTLIALLKDLRKGQIELPQPLVNSLFALWLPFIQDKEVQSCLLDGKNSKELTSMLIQSYTLKRDYDAALSTIEVSTVLVDRFPCELLAYHLILAKQFEKVFKLIDILYSNKYPQILNQQLLEILVKTALDGGQVELVSKFVVGFVFLFDRPLMTLSDELSGRLCHLSIERLDFATFAKTVDYRSKLIAKVDPAAAREFQRQMDLVRLKGYVRKLGAARVLESGMFFNMHFQKSEFKVADFAALTHGLAAGLDRPLDISRCVLLIEQMHGFHLNEHRNRYSSSLHPDHQLYRQVTHTANQKVTLDDLKSEYTALQTSLGKPNRSSEKSRLRKTVSSSPFHVLPLNLVLKTISISHPDFELALRLTNVMVRKRRCQLNDETLYYLLRIFDQCQLTDVESLASFLSNFELTAKTCRLVLEIAVRANARPLVEEYYNLYKRRNYYVSPQLEKTVASVISK</sequence>
<reference evidence="1" key="1">
    <citation type="journal article" date="2021" name="Open Biol.">
        <title>Shared evolutionary footprints suggest mitochondrial oxidative damage underlies multiple complex I losses in fungi.</title>
        <authorList>
            <person name="Schikora-Tamarit M.A."/>
            <person name="Marcet-Houben M."/>
            <person name="Nosek J."/>
            <person name="Gabaldon T."/>
        </authorList>
    </citation>
    <scope>NUCLEOTIDE SEQUENCE</scope>
    <source>
        <strain evidence="1">CBS6075</strain>
    </source>
</reference>
<keyword evidence="2" id="KW-1185">Reference proteome</keyword>
<dbReference type="Proteomes" id="UP000769157">
    <property type="component" value="Unassembled WGS sequence"/>
</dbReference>
<dbReference type="AlphaFoldDB" id="A0A9P8P4K6"/>
<organism evidence="1 2">
    <name type="scientific">Ogataea philodendri</name>
    <dbReference type="NCBI Taxonomy" id="1378263"/>
    <lineage>
        <taxon>Eukaryota</taxon>
        <taxon>Fungi</taxon>
        <taxon>Dikarya</taxon>
        <taxon>Ascomycota</taxon>
        <taxon>Saccharomycotina</taxon>
        <taxon>Pichiomycetes</taxon>
        <taxon>Pichiales</taxon>
        <taxon>Pichiaceae</taxon>
        <taxon>Ogataea</taxon>
    </lineage>
</organism>
<dbReference type="EMBL" id="JAEUBE010000295">
    <property type="protein sequence ID" value="KAH3665663.1"/>
    <property type="molecule type" value="Genomic_DNA"/>
</dbReference>
<comment type="caution">
    <text evidence="1">The sequence shown here is derived from an EMBL/GenBank/DDBJ whole genome shotgun (WGS) entry which is preliminary data.</text>
</comment>
<gene>
    <name evidence="1" type="ORF">OGAPHI_003851</name>
</gene>
<dbReference type="RefSeq" id="XP_046060867.1">
    <property type="nucleotide sequence ID" value="XM_046204866.1"/>
</dbReference>
<name>A0A9P8P4K6_9ASCO</name>
<proteinExistence type="predicted"/>
<accession>A0A9P8P4K6</accession>
<dbReference type="OrthoDB" id="3989181at2759"/>